<dbReference type="VEuPathDB" id="FungiDB:AMAG_06461"/>
<evidence type="ECO:0000259" key="9">
    <source>
        <dbReference type="Pfam" id="PF24597"/>
    </source>
</evidence>
<dbReference type="EMBL" id="GG745338">
    <property type="protein sequence ID" value="KNE61651.1"/>
    <property type="molecule type" value="Genomic_DNA"/>
</dbReference>
<dbReference type="InterPro" id="IPR056457">
    <property type="entry name" value="DOP1_C"/>
</dbReference>
<evidence type="ECO:0000313" key="12">
    <source>
        <dbReference type="Proteomes" id="UP000054350"/>
    </source>
</evidence>
<evidence type="ECO:0000259" key="10">
    <source>
        <dbReference type="Pfam" id="PF24598"/>
    </source>
</evidence>
<dbReference type="InterPro" id="IPR040314">
    <property type="entry name" value="DOP1"/>
</dbReference>
<keyword evidence="3" id="KW-0653">Protein transport</keyword>
<dbReference type="PANTHER" id="PTHR14042">
    <property type="entry name" value="DOPEY-RELATED"/>
    <property type="match status" value="1"/>
</dbReference>
<dbReference type="Pfam" id="PF24598">
    <property type="entry name" value="DOP1_C"/>
    <property type="match status" value="1"/>
</dbReference>
<feature type="domain" description="DOP1 N-terminal" evidence="8">
    <location>
        <begin position="36"/>
        <end position="313"/>
    </location>
</feature>
<protein>
    <submittedName>
        <fullName evidence="11">Uncharacterized protein</fullName>
    </submittedName>
</protein>
<name>A0A0L0SGK9_ALLM3</name>
<keyword evidence="2" id="KW-0813">Transport</keyword>
<feature type="domain" description="DOP1-like C-terminal" evidence="10">
    <location>
        <begin position="1160"/>
        <end position="1521"/>
    </location>
</feature>
<evidence type="ECO:0000256" key="3">
    <source>
        <dbReference type="ARBA" id="ARBA00022927"/>
    </source>
</evidence>
<dbReference type="GO" id="GO:0005802">
    <property type="term" value="C:trans-Golgi network"/>
    <property type="evidence" value="ECO:0007669"/>
    <property type="project" value="TreeGrafter"/>
</dbReference>
<dbReference type="OMA" id="WIHETSE"/>
<dbReference type="Pfam" id="PF24597">
    <property type="entry name" value="TPR_DOP1_M"/>
    <property type="match status" value="1"/>
</dbReference>
<evidence type="ECO:0000256" key="2">
    <source>
        <dbReference type="ARBA" id="ARBA00022448"/>
    </source>
</evidence>
<dbReference type="SUPFAM" id="SSF48371">
    <property type="entry name" value="ARM repeat"/>
    <property type="match status" value="1"/>
</dbReference>
<dbReference type="GO" id="GO:0015031">
    <property type="term" value="P:protein transport"/>
    <property type="evidence" value="ECO:0007669"/>
    <property type="project" value="UniProtKB-KW"/>
</dbReference>
<accession>A0A0L0SGK9</accession>
<feature type="domain" description="DOP1-like middle TPR" evidence="9">
    <location>
        <begin position="316"/>
        <end position="466"/>
    </location>
</feature>
<reference evidence="11 12" key="1">
    <citation type="submission" date="2009-11" db="EMBL/GenBank/DDBJ databases">
        <title>Annotation of Allomyces macrogynus ATCC 38327.</title>
        <authorList>
            <consortium name="The Broad Institute Genome Sequencing Platform"/>
            <person name="Russ C."/>
            <person name="Cuomo C."/>
            <person name="Burger G."/>
            <person name="Gray M.W."/>
            <person name="Holland P.W.H."/>
            <person name="King N."/>
            <person name="Lang F.B.F."/>
            <person name="Roger A.J."/>
            <person name="Ruiz-Trillo I."/>
            <person name="Young S.K."/>
            <person name="Zeng Q."/>
            <person name="Gargeya S."/>
            <person name="Fitzgerald M."/>
            <person name="Haas B."/>
            <person name="Abouelleil A."/>
            <person name="Alvarado L."/>
            <person name="Arachchi H.M."/>
            <person name="Berlin A."/>
            <person name="Chapman S.B."/>
            <person name="Gearin G."/>
            <person name="Goldberg J."/>
            <person name="Griggs A."/>
            <person name="Gujja S."/>
            <person name="Hansen M."/>
            <person name="Heiman D."/>
            <person name="Howarth C."/>
            <person name="Larimer J."/>
            <person name="Lui A."/>
            <person name="MacDonald P.J.P."/>
            <person name="McCowen C."/>
            <person name="Montmayeur A."/>
            <person name="Murphy C."/>
            <person name="Neiman D."/>
            <person name="Pearson M."/>
            <person name="Priest M."/>
            <person name="Roberts A."/>
            <person name="Saif S."/>
            <person name="Shea T."/>
            <person name="Sisk P."/>
            <person name="Stolte C."/>
            <person name="Sykes S."/>
            <person name="Wortman J."/>
            <person name="Nusbaum C."/>
            <person name="Birren B."/>
        </authorList>
    </citation>
    <scope>NUCLEOTIDE SEQUENCE [LARGE SCALE GENOMIC DNA]</scope>
    <source>
        <strain evidence="11 12">ATCC 38327</strain>
    </source>
</reference>
<gene>
    <name evidence="11" type="ORF">AMAG_06461</name>
</gene>
<dbReference type="GO" id="GO:0006895">
    <property type="term" value="P:Golgi to endosome transport"/>
    <property type="evidence" value="ECO:0007669"/>
    <property type="project" value="InterPro"/>
</dbReference>
<dbReference type="PANTHER" id="PTHR14042:SF24">
    <property type="entry name" value="PROTEIN DOPEY-1 HOMOLOG"/>
    <property type="match status" value="1"/>
</dbReference>
<evidence type="ECO:0000256" key="6">
    <source>
        <dbReference type="ARBA" id="ARBA00046326"/>
    </source>
</evidence>
<evidence type="ECO:0000256" key="7">
    <source>
        <dbReference type="SAM" id="MobiDB-lite"/>
    </source>
</evidence>
<dbReference type="InterPro" id="IPR056458">
    <property type="entry name" value="TPR_DOP1_M"/>
</dbReference>
<dbReference type="OrthoDB" id="297643at2759"/>
<comment type="subcellular location">
    <subcellularLocation>
        <location evidence="1">Golgi apparatus membrane</location>
        <topology evidence="1">Peripheral membrane protein</topology>
    </subcellularLocation>
</comment>
<proteinExistence type="inferred from homology"/>
<reference evidence="11 12" key="2">
    <citation type="submission" date="2009-11" db="EMBL/GenBank/DDBJ databases">
        <title>The Genome Sequence of Allomyces macrogynus strain ATCC 38327.</title>
        <authorList>
            <consortium name="The Broad Institute Genome Sequencing Platform"/>
            <person name="Russ C."/>
            <person name="Cuomo C."/>
            <person name="Shea T."/>
            <person name="Young S.K."/>
            <person name="Zeng Q."/>
            <person name="Koehrsen M."/>
            <person name="Haas B."/>
            <person name="Borodovsky M."/>
            <person name="Guigo R."/>
            <person name="Alvarado L."/>
            <person name="Berlin A."/>
            <person name="Borenstein D."/>
            <person name="Chen Z."/>
            <person name="Engels R."/>
            <person name="Freedman E."/>
            <person name="Gellesch M."/>
            <person name="Goldberg J."/>
            <person name="Griggs A."/>
            <person name="Gujja S."/>
            <person name="Heiman D."/>
            <person name="Hepburn T."/>
            <person name="Howarth C."/>
            <person name="Jen D."/>
            <person name="Larson L."/>
            <person name="Lewis B."/>
            <person name="Mehta T."/>
            <person name="Park D."/>
            <person name="Pearson M."/>
            <person name="Roberts A."/>
            <person name="Saif S."/>
            <person name="Shenoy N."/>
            <person name="Sisk P."/>
            <person name="Stolte C."/>
            <person name="Sykes S."/>
            <person name="Walk T."/>
            <person name="White J."/>
            <person name="Yandava C."/>
            <person name="Burger G."/>
            <person name="Gray M.W."/>
            <person name="Holland P.W.H."/>
            <person name="King N."/>
            <person name="Lang F.B.F."/>
            <person name="Roger A.J."/>
            <person name="Ruiz-Trillo I."/>
            <person name="Lander E."/>
            <person name="Nusbaum C."/>
        </authorList>
    </citation>
    <scope>NUCLEOTIDE SEQUENCE [LARGE SCALE GENOMIC DNA]</scope>
    <source>
        <strain evidence="11 12">ATCC 38327</strain>
    </source>
</reference>
<keyword evidence="12" id="KW-1185">Reference proteome</keyword>
<evidence type="ECO:0000256" key="1">
    <source>
        <dbReference type="ARBA" id="ARBA00004395"/>
    </source>
</evidence>
<keyword evidence="4" id="KW-0333">Golgi apparatus</keyword>
<comment type="similarity">
    <text evidence="6">Belongs to the DOP1 family.</text>
</comment>
<keyword evidence="5" id="KW-0472">Membrane</keyword>
<evidence type="ECO:0000256" key="5">
    <source>
        <dbReference type="ARBA" id="ARBA00023136"/>
    </source>
</evidence>
<organism evidence="11 12">
    <name type="scientific">Allomyces macrogynus (strain ATCC 38327)</name>
    <name type="common">Allomyces javanicus var. macrogynus</name>
    <dbReference type="NCBI Taxonomy" id="578462"/>
    <lineage>
        <taxon>Eukaryota</taxon>
        <taxon>Fungi</taxon>
        <taxon>Fungi incertae sedis</taxon>
        <taxon>Blastocladiomycota</taxon>
        <taxon>Blastocladiomycetes</taxon>
        <taxon>Blastocladiales</taxon>
        <taxon>Blastocladiaceae</taxon>
        <taxon>Allomyces</taxon>
    </lineage>
</organism>
<dbReference type="InterPro" id="IPR016024">
    <property type="entry name" value="ARM-type_fold"/>
</dbReference>
<evidence type="ECO:0000313" key="11">
    <source>
        <dbReference type="EMBL" id="KNE61651.1"/>
    </source>
</evidence>
<evidence type="ECO:0000256" key="4">
    <source>
        <dbReference type="ARBA" id="ARBA00023034"/>
    </source>
</evidence>
<evidence type="ECO:0000259" key="8">
    <source>
        <dbReference type="Pfam" id="PF04118"/>
    </source>
</evidence>
<dbReference type="STRING" id="578462.A0A0L0SGK9"/>
<dbReference type="eggNOG" id="KOG3613">
    <property type="taxonomic scope" value="Eukaryota"/>
</dbReference>
<dbReference type="GO" id="GO:0005768">
    <property type="term" value="C:endosome"/>
    <property type="evidence" value="ECO:0007669"/>
    <property type="project" value="TreeGrafter"/>
</dbReference>
<sequence>MSSSDLFALGNAGIDQGRRDSAARKLEQYNNVRSSHAFKKYSAAMERVLATFDSIAEWPDMITFLSKLAKTIQSFPNPPNVPGKLLVSKRLAQCLNPALPAGVHQKALETYSVVFDVLGPEKLASDVTIWTFGLFPYFTFAPMSVKPALLALVQKYLITLGHLVLPVLSGLLMALLPGLEEEDNEFFEPTLSVIDKVQHSVETDRFYHSLWTCVLTAAPVRRTGLTYLTKRQAMIRGSLPLVVKALAVCFHDRSQLVQRSALDLLLARYPLHRVSVECNDDDLRFLTNEVLKVALHRDMSLNRRLYAWVQGEEEDYFRAHSQDLIVQCIRMELESMVASRMIQSFKVLTSLLDKPAVGGPILAALLPATLDILFDYRLKQEQQHAQGAPSYHDTMGTAAMFFEVLDTTDVWREIHVRLDQPPDEFNLEWVHFTLAWGNLDVYDTRRIHVPTAILHVVELLVDDPDRPDFSGLARLIASLSEHLDTATSGPEIDLALDHIRRIYSEPGSVFLMVPMATVAHALERLVFVMVQQHRPDVEVSLISAILGDLGHAPHDPVAFLALLATTSVSVAQSLLGLALNLPMDTLLPHVTAILDLLIAHLSYRDTAVHDQTVDLIWRVLSLDPAQLTTVVDAITARMYDDDGFDAFGVFWRYSQERSIEATLVMSRPLLTVLTALQSRATRRCAERWISTYLASYTHMLAPLLQLFEDPLIVRDEVMLSFGVAYNYRRAVDYKLLDHGFALLGSLFELGQRQLHAALVQPDLHHHRPYLATLLDHSSLFLASFAPSGATLSEQNAADQLQLAACDCFARLLAIPESQPLLALANPYQHRVIAAIFRAIERGVLELQVKLLGTLKALLLRAVLGSNLDLTESAPSPSPASDQRDSASDADENVPESGAALEEMLAHGMTTAGNAPVLAAYVDFLVAVTPILGRSLRRLFLVMIQTLHRTLLGTTDENSFIAYLRGVQHVYLVALPVNDGPALTGRAGSGSGGTDESLGLVQYVSGVFASPLSSSGASNSAPAVARPTSNFPWLLDPAIGTFLDLVMMLVEAARMAPDRRGPRGAFRRLDRLAKHVATAVPRSWIEAVIAVWSAGGCTLKELLAVSHVDIETLCTTCMSSILMRFGLGSQTPMFRPLVVPVLFDALLALTGHSTAHYFPTWTALQQFVRDYLSIQPNALHAPLVKLTATYCSALCGHADRRISKDVVDLFQKVVDALNATLVASIFQADAAPGSPVKPSSSKSRLANLVIASASADAIASMAGPDYSVESLLAVTRDTILLAVRDVLRDQDRTAAAYSNLVYYVVQPALKQPALPTYRLILTLMNSIAAIPWTARAWKREIWDHYLDYRFFPLASDAFPEWCALLGRGYAHDPDRVTDLVTRLAAPVTNLLFSSRDHEVATRCQLVRRLSMLLWAGDKDRHLPAMPLIQERIVNLLAFGSGDLFYELFLLFRVMILRFSAQHLTSLWPILIAEMVRVLPSAKGAAAGGAQAARDDVVSLLAVFKLLDLVVALQFADFQVYTAIFWGEPPYTGLVDAFVACFSDDPSPTSPVFATAKLLAGHGDRRAPELAATNIVHPSELIHFAGGLLRRARDPSFVLRTSDMDAVQRIIVADLVQAVTKRGVGEK</sequence>
<dbReference type="GO" id="GO:0005829">
    <property type="term" value="C:cytosol"/>
    <property type="evidence" value="ECO:0007669"/>
    <property type="project" value="GOC"/>
</dbReference>
<dbReference type="Proteomes" id="UP000054350">
    <property type="component" value="Unassembled WGS sequence"/>
</dbReference>
<dbReference type="Pfam" id="PF04118">
    <property type="entry name" value="Dopey_N"/>
    <property type="match status" value="1"/>
</dbReference>
<feature type="region of interest" description="Disordered" evidence="7">
    <location>
        <begin position="870"/>
        <end position="894"/>
    </location>
</feature>
<dbReference type="InterPro" id="IPR007249">
    <property type="entry name" value="DOP1_N"/>
</dbReference>
<dbReference type="GO" id="GO:0000139">
    <property type="term" value="C:Golgi membrane"/>
    <property type="evidence" value="ECO:0007669"/>
    <property type="project" value="UniProtKB-SubCell"/>
</dbReference>